<dbReference type="EMBL" id="LAZR01056808">
    <property type="protein sequence ID" value="KKK73386.1"/>
    <property type="molecule type" value="Genomic_DNA"/>
</dbReference>
<gene>
    <name evidence="1" type="ORF">LCGC14_2894330</name>
</gene>
<name>A0A0F9AMH7_9ZZZZ</name>
<sequence length="21" mass="2335">MVALVEPRFSKVSGNVFSGYF</sequence>
<protein>
    <submittedName>
        <fullName evidence="1">Uncharacterized protein</fullName>
    </submittedName>
</protein>
<proteinExistence type="predicted"/>
<comment type="caution">
    <text evidence="1">The sequence shown here is derived from an EMBL/GenBank/DDBJ whole genome shotgun (WGS) entry which is preliminary data.</text>
</comment>
<feature type="non-terminal residue" evidence="1">
    <location>
        <position position="21"/>
    </location>
</feature>
<organism evidence="1">
    <name type="scientific">marine sediment metagenome</name>
    <dbReference type="NCBI Taxonomy" id="412755"/>
    <lineage>
        <taxon>unclassified sequences</taxon>
        <taxon>metagenomes</taxon>
        <taxon>ecological metagenomes</taxon>
    </lineage>
</organism>
<evidence type="ECO:0000313" key="1">
    <source>
        <dbReference type="EMBL" id="KKK73386.1"/>
    </source>
</evidence>
<dbReference type="AlphaFoldDB" id="A0A0F9AMH7"/>
<accession>A0A0F9AMH7</accession>
<reference evidence="1" key="1">
    <citation type="journal article" date="2015" name="Nature">
        <title>Complex archaea that bridge the gap between prokaryotes and eukaryotes.</title>
        <authorList>
            <person name="Spang A."/>
            <person name="Saw J.H."/>
            <person name="Jorgensen S.L."/>
            <person name="Zaremba-Niedzwiedzka K."/>
            <person name="Martijn J."/>
            <person name="Lind A.E."/>
            <person name="van Eijk R."/>
            <person name="Schleper C."/>
            <person name="Guy L."/>
            <person name="Ettema T.J."/>
        </authorList>
    </citation>
    <scope>NUCLEOTIDE SEQUENCE</scope>
</reference>